<dbReference type="Gene3D" id="3.40.980.10">
    <property type="entry name" value="MoaB/Mog-like domain"/>
    <property type="match status" value="1"/>
</dbReference>
<dbReference type="EMBL" id="CP101990">
    <property type="protein sequence ID" value="UUI69301.1"/>
    <property type="molecule type" value="Genomic_DNA"/>
</dbReference>
<comment type="similarity">
    <text evidence="2 5">Belongs to the MoeA family.</text>
</comment>
<accession>A0ABY5KFQ3</accession>
<dbReference type="SUPFAM" id="SSF53218">
    <property type="entry name" value="Molybdenum cofactor biosynthesis proteins"/>
    <property type="match status" value="1"/>
</dbReference>
<evidence type="ECO:0000256" key="4">
    <source>
        <dbReference type="ARBA" id="ARBA00047317"/>
    </source>
</evidence>
<keyword evidence="5" id="KW-0460">Magnesium</keyword>
<dbReference type="SUPFAM" id="SSF63882">
    <property type="entry name" value="MoeA N-terminal region -like"/>
    <property type="match status" value="1"/>
</dbReference>
<keyword evidence="3 5" id="KW-0500">Molybdenum</keyword>
<dbReference type="Proteomes" id="UP001315860">
    <property type="component" value="Chromosome"/>
</dbReference>
<dbReference type="SMART" id="SM00852">
    <property type="entry name" value="MoCF_biosynth"/>
    <property type="match status" value="1"/>
</dbReference>
<dbReference type="Pfam" id="PF00994">
    <property type="entry name" value="MoCF_biosynth"/>
    <property type="match status" value="1"/>
</dbReference>
<dbReference type="PANTHER" id="PTHR10192">
    <property type="entry name" value="MOLYBDOPTERIN BIOSYNTHESIS PROTEIN"/>
    <property type="match status" value="1"/>
</dbReference>
<dbReference type="Pfam" id="PF03453">
    <property type="entry name" value="MoeA_N"/>
    <property type="match status" value="1"/>
</dbReference>
<keyword evidence="5" id="KW-0479">Metal-binding</keyword>
<comment type="cofactor">
    <cofactor evidence="5">
        <name>Mg(2+)</name>
        <dbReference type="ChEBI" id="CHEBI:18420"/>
    </cofactor>
</comment>
<dbReference type="InterPro" id="IPR038987">
    <property type="entry name" value="MoeA-like"/>
</dbReference>
<protein>
    <recommendedName>
        <fullName evidence="5">Molybdopterin molybdenumtransferase</fullName>
        <ecNumber evidence="5">2.10.1.1</ecNumber>
    </recommendedName>
</protein>
<evidence type="ECO:0000313" key="7">
    <source>
        <dbReference type="EMBL" id="UUI69301.1"/>
    </source>
</evidence>
<gene>
    <name evidence="7" type="ORF">NP095_04120</name>
</gene>
<evidence type="ECO:0000256" key="1">
    <source>
        <dbReference type="ARBA" id="ARBA00002901"/>
    </source>
</evidence>
<dbReference type="InterPro" id="IPR005110">
    <property type="entry name" value="MoeA_linker/N"/>
</dbReference>
<dbReference type="Gene3D" id="3.90.105.10">
    <property type="entry name" value="Molybdopterin biosynthesis moea protein, domain 2"/>
    <property type="match status" value="1"/>
</dbReference>
<dbReference type="InterPro" id="IPR036425">
    <property type="entry name" value="MoaB/Mog-like_dom_sf"/>
</dbReference>
<comment type="catalytic activity">
    <reaction evidence="4">
        <text>adenylyl-molybdopterin + molybdate = Mo-molybdopterin + AMP + H(+)</text>
        <dbReference type="Rhea" id="RHEA:35047"/>
        <dbReference type="ChEBI" id="CHEBI:15378"/>
        <dbReference type="ChEBI" id="CHEBI:36264"/>
        <dbReference type="ChEBI" id="CHEBI:62727"/>
        <dbReference type="ChEBI" id="CHEBI:71302"/>
        <dbReference type="ChEBI" id="CHEBI:456215"/>
        <dbReference type="EC" id="2.10.1.1"/>
    </reaction>
</comment>
<sequence length="376" mass="38755">MTDPSWSEARDLARASLPRGEIISVTLAGAVGAVATEDLRALGPIPRAATSAMDGWAVCGPAPWHLDSGDDPLSPGRARPIVTGAVPPDGTDAVVPSEWGRVSGDVLHAERPPPGRHVRPAGEEAQEGDVLVPAGRLLTPARLGVLAMTGHDRVDVRRAPLVHLVVTGDELVPSGLPQPGHVRDVMTPMLPPMLSALGAKVARLDHVRDDPRALAAKVAAGDADLVITAGGTGHSTADPIDGAWERADVDVRFRGVDMRPGHPVSLAVLPDGRPWLALPGNPLAAMLTALSFVPALVEGFTGATSVEPVWAVANEAFDGRADTTLVPARHTAAGLVPVGRSRPHLLTALAGADVVAIVPRGGIGPGDPVAVLPRSW</sequence>
<dbReference type="InterPro" id="IPR001453">
    <property type="entry name" value="MoaB/Mog_dom"/>
</dbReference>
<dbReference type="PANTHER" id="PTHR10192:SF5">
    <property type="entry name" value="GEPHYRIN"/>
    <property type="match status" value="1"/>
</dbReference>
<dbReference type="RefSeq" id="WP_232417240.1">
    <property type="nucleotide sequence ID" value="NZ_CP101990.1"/>
</dbReference>
<evidence type="ECO:0000313" key="8">
    <source>
        <dbReference type="Proteomes" id="UP001315860"/>
    </source>
</evidence>
<keyword evidence="5" id="KW-0808">Transferase</keyword>
<name>A0ABY5KFQ3_9ACTN</name>
<dbReference type="EC" id="2.10.1.1" evidence="5"/>
<evidence type="ECO:0000256" key="5">
    <source>
        <dbReference type="RuleBase" id="RU365090"/>
    </source>
</evidence>
<dbReference type="InterPro" id="IPR036688">
    <property type="entry name" value="MoeA_C_domain_IV_sf"/>
</dbReference>
<keyword evidence="8" id="KW-1185">Reference proteome</keyword>
<evidence type="ECO:0000259" key="6">
    <source>
        <dbReference type="SMART" id="SM00852"/>
    </source>
</evidence>
<dbReference type="Gene3D" id="2.40.340.10">
    <property type="entry name" value="MoeA, C-terminal, domain IV"/>
    <property type="match status" value="1"/>
</dbReference>
<keyword evidence="5" id="KW-0501">Molybdenum cofactor biosynthesis</keyword>
<organism evidence="7 8">
    <name type="scientific">Aeromicrobium duanguangcaii</name>
    <dbReference type="NCBI Taxonomy" id="2968086"/>
    <lineage>
        <taxon>Bacteria</taxon>
        <taxon>Bacillati</taxon>
        <taxon>Actinomycetota</taxon>
        <taxon>Actinomycetes</taxon>
        <taxon>Propionibacteriales</taxon>
        <taxon>Nocardioidaceae</taxon>
        <taxon>Aeromicrobium</taxon>
    </lineage>
</organism>
<dbReference type="CDD" id="cd00887">
    <property type="entry name" value="MoeA"/>
    <property type="match status" value="1"/>
</dbReference>
<reference evidence="7 8" key="1">
    <citation type="submission" date="2022-07" db="EMBL/GenBank/DDBJ databases">
        <title>Novel species in genus Aeromicrobium.</title>
        <authorList>
            <person name="Ye L."/>
        </authorList>
    </citation>
    <scope>NUCLEOTIDE SEQUENCE [LARGE SCALE GENOMIC DNA]</scope>
    <source>
        <strain evidence="8">zg-Y50</strain>
    </source>
</reference>
<comment type="pathway">
    <text evidence="5">Cofactor biosynthesis; molybdopterin biosynthesis.</text>
</comment>
<comment type="function">
    <text evidence="1 5">Catalyzes the insertion of molybdate into adenylated molybdopterin with the concomitant release of AMP.</text>
</comment>
<proteinExistence type="inferred from homology"/>
<feature type="domain" description="MoaB/Mog" evidence="6">
    <location>
        <begin position="163"/>
        <end position="299"/>
    </location>
</feature>
<evidence type="ECO:0000256" key="3">
    <source>
        <dbReference type="ARBA" id="ARBA00022505"/>
    </source>
</evidence>
<dbReference type="Gene3D" id="2.170.190.11">
    <property type="entry name" value="Molybdopterin biosynthesis moea protein, domain 3"/>
    <property type="match status" value="1"/>
</dbReference>
<dbReference type="InterPro" id="IPR036135">
    <property type="entry name" value="MoeA_linker/N_sf"/>
</dbReference>
<evidence type="ECO:0000256" key="2">
    <source>
        <dbReference type="ARBA" id="ARBA00010763"/>
    </source>
</evidence>